<dbReference type="Proteomes" id="UP000624326">
    <property type="component" value="Segment"/>
</dbReference>
<organism evidence="5 9">
    <name type="scientific">Molluscum contagiosum virus</name>
    <dbReference type="NCBI Taxonomy" id="10279"/>
    <lineage>
        <taxon>Viruses</taxon>
        <taxon>Varidnaviria</taxon>
        <taxon>Bamfordvirae</taxon>
        <taxon>Nucleocytoviricota</taxon>
        <taxon>Pokkesviricetes</taxon>
        <taxon>Chitovirales</taxon>
        <taxon>Poxviridae</taxon>
        <taxon>Chordopoxvirinae</taxon>
        <taxon>Molluscipoxvirus</taxon>
        <taxon>Molluscipoxvirus molluscum</taxon>
    </lineage>
</organism>
<dbReference type="Proteomes" id="UP000646191">
    <property type="component" value="Segment"/>
</dbReference>
<evidence type="ECO:0000313" key="2">
    <source>
        <dbReference type="EMBL" id="QHW16603.1"/>
    </source>
</evidence>
<sequence>MFCIALIKTSLKFHFWRAALLAGILVLACRRPLRPAEAGRAPGCFAPRRAPSGRLAVCRFVRASSTIYSSR</sequence>
<dbReference type="EMBL" id="MN931740">
    <property type="protein sequence ID" value="QHW16429.1"/>
    <property type="molecule type" value="Genomic_DNA"/>
</dbReference>
<proteinExistence type="predicted"/>
<dbReference type="EMBL" id="MN931746">
    <property type="protein sequence ID" value="QHW17495.1"/>
    <property type="molecule type" value="Genomic_DNA"/>
</dbReference>
<dbReference type="EMBL" id="MN931747">
    <property type="protein sequence ID" value="QHW17669.1"/>
    <property type="molecule type" value="Genomic_DNA"/>
</dbReference>
<evidence type="ECO:0000313" key="6">
    <source>
        <dbReference type="EMBL" id="QHW18202.1"/>
    </source>
</evidence>
<dbReference type="Proteomes" id="UP000651799">
    <property type="component" value="Segment"/>
</dbReference>
<dbReference type="EMBL" id="MN931745">
    <property type="protein sequence ID" value="QHW17322.1"/>
    <property type="molecule type" value="Genomic_DNA"/>
</dbReference>
<dbReference type="Proteomes" id="UP000615274">
    <property type="component" value="Segment"/>
</dbReference>
<protein>
    <submittedName>
        <fullName evidence="5">MC042.1R</fullName>
    </submittedName>
</protein>
<dbReference type="EMBL" id="MN931741">
    <property type="protein sequence ID" value="QHW16603.1"/>
    <property type="molecule type" value="Genomic_DNA"/>
</dbReference>
<dbReference type="EMBL" id="MN931751">
    <property type="protein sequence ID" value="QHW18376.1"/>
    <property type="molecule type" value="Genomic_DNA"/>
</dbReference>
<dbReference type="Proteomes" id="UP000641786">
    <property type="component" value="Segment"/>
</dbReference>
<evidence type="ECO:0000313" key="8">
    <source>
        <dbReference type="EMBL" id="QHW18550.1"/>
    </source>
</evidence>
<evidence type="ECO:0000313" key="4">
    <source>
        <dbReference type="EMBL" id="QHW17495.1"/>
    </source>
</evidence>
<dbReference type="EMBL" id="MN931750">
    <property type="protein sequence ID" value="QHW18202.1"/>
    <property type="molecule type" value="Genomic_DNA"/>
</dbReference>
<evidence type="ECO:0000313" key="5">
    <source>
        <dbReference type="EMBL" id="QHW17669.1"/>
    </source>
</evidence>
<evidence type="ECO:0000313" key="9">
    <source>
        <dbReference type="Proteomes" id="UP000641786"/>
    </source>
</evidence>
<name>A0A858A490_9POXV</name>
<dbReference type="Proteomes" id="UP000606457">
    <property type="component" value="Segment"/>
</dbReference>
<evidence type="ECO:0000313" key="3">
    <source>
        <dbReference type="EMBL" id="QHW17322.1"/>
    </source>
</evidence>
<accession>A0A858A490</accession>
<evidence type="ECO:0000313" key="7">
    <source>
        <dbReference type="EMBL" id="QHW18376.1"/>
    </source>
</evidence>
<evidence type="ECO:0000313" key="1">
    <source>
        <dbReference type="EMBL" id="QHW16429.1"/>
    </source>
</evidence>
<gene>
    <name evidence="5" type="primary">MC042.1R</name>
</gene>
<dbReference type="EMBL" id="MN931752">
    <property type="protein sequence ID" value="QHW18550.1"/>
    <property type="molecule type" value="Genomic_DNA"/>
</dbReference>
<dbReference type="Proteomes" id="UP000621459">
    <property type="component" value="Segment"/>
</dbReference>
<dbReference type="Proteomes" id="UP000655493">
    <property type="component" value="Segment"/>
</dbReference>
<reference evidence="5" key="1">
    <citation type="submission" date="2020-01" db="EMBL/GenBank/DDBJ databases">
        <title>Global genomic diversity of Molluscum contagiosum virus.</title>
        <authorList>
            <person name="Zorec T.M."/>
            <person name="Skubic L."/>
            <person name="Hosnjak L."/>
            <person name="Trcko K."/>
            <person name="Poljak M."/>
        </authorList>
    </citation>
    <scope>NUCLEOTIDE SEQUENCE</scope>
    <source>
        <strain evidence="6">MCV2_MB101</strain>
        <strain evidence="7">MCV2_MC344</strain>
        <strain evidence="8">MCV2_MC515</strain>
        <strain evidence="1">MCV2_P01S01A</strain>
        <strain evidence="2">MCV2_P01S02A</strain>
        <strain evidence="3">MCV2_P03S01A</strain>
        <strain evidence="4">MCV2_P03S02A</strain>
        <strain evidence="5">MCV2_P04S02A</strain>
    </source>
</reference>